<protein>
    <recommendedName>
        <fullName evidence="4">YcxB-like protein domain-containing protein</fullName>
    </recommendedName>
</protein>
<keyword evidence="1" id="KW-1133">Transmembrane helix</keyword>
<reference evidence="3" key="1">
    <citation type="submission" date="2020-07" db="EMBL/GenBank/DDBJ databases">
        <title>Complete genome sequencing of Clostridia bacterium strain 12CBH8.</title>
        <authorList>
            <person name="Sakamoto M."/>
            <person name="Murakami T."/>
            <person name="Mori H."/>
        </authorList>
    </citation>
    <scope>NUCLEOTIDE SEQUENCE [LARGE SCALE GENOMIC DNA]</scope>
    <source>
        <strain evidence="3">12CBH8</strain>
    </source>
</reference>
<feature type="transmembrane region" description="Helical" evidence="1">
    <location>
        <begin position="71"/>
        <end position="92"/>
    </location>
</feature>
<sequence length="191" mass="21658">MAEPVHEFQEEGEACVSVSFLPEQEEYVQTVMLSSRYRANPKAGILLRAAGCLLFLAGLGFLLFFPRSMAGIVLFNLIMIVGIVCLAWTDMIQPMVRRSRARSVFEKSENQKNSVQITVYQDRMTVQSDGLDAAFPLESLPFVLEDDKLFLLSAGDQYQWMIPKRVLDENQAAWLRKTFSITCGGRYVRFA</sequence>
<evidence type="ECO:0008006" key="4">
    <source>
        <dbReference type="Google" id="ProtNLM"/>
    </source>
</evidence>
<feature type="transmembrane region" description="Helical" evidence="1">
    <location>
        <begin position="45"/>
        <end position="65"/>
    </location>
</feature>
<accession>A0A7I8CY21</accession>
<dbReference type="Proteomes" id="UP000593890">
    <property type="component" value="Chromosome"/>
</dbReference>
<dbReference type="KEGG" id="sman:C12CBH8_00090"/>
<keyword evidence="1" id="KW-0812">Transmembrane</keyword>
<dbReference type="RefSeq" id="WP_215533300.1">
    <property type="nucleotide sequence ID" value="NZ_AP023321.1"/>
</dbReference>
<evidence type="ECO:0000313" key="2">
    <source>
        <dbReference type="EMBL" id="BCI59370.1"/>
    </source>
</evidence>
<proteinExistence type="predicted"/>
<dbReference type="AlphaFoldDB" id="A0A7I8CY21"/>
<evidence type="ECO:0000256" key="1">
    <source>
        <dbReference type="SAM" id="Phobius"/>
    </source>
</evidence>
<dbReference type="EMBL" id="AP023321">
    <property type="protein sequence ID" value="BCI59370.1"/>
    <property type="molecule type" value="Genomic_DNA"/>
</dbReference>
<organism evidence="2 3">
    <name type="scientific">Solibaculum mannosilyticum</name>
    <dbReference type="NCBI Taxonomy" id="2780922"/>
    <lineage>
        <taxon>Bacteria</taxon>
        <taxon>Bacillati</taxon>
        <taxon>Bacillota</taxon>
        <taxon>Clostridia</taxon>
        <taxon>Eubacteriales</taxon>
        <taxon>Oscillospiraceae</taxon>
        <taxon>Solibaculum</taxon>
    </lineage>
</organism>
<name>A0A7I8CY21_9FIRM</name>
<keyword evidence="1" id="KW-0472">Membrane</keyword>
<evidence type="ECO:0000313" key="3">
    <source>
        <dbReference type="Proteomes" id="UP000593890"/>
    </source>
</evidence>
<keyword evidence="3" id="KW-1185">Reference proteome</keyword>
<gene>
    <name evidence="2" type="ORF">C12CBH8_00090</name>
</gene>